<dbReference type="InterPro" id="IPR036678">
    <property type="entry name" value="MutS_con_dom_sf"/>
</dbReference>
<dbReference type="PROSITE" id="PS00486">
    <property type="entry name" value="DNA_MISMATCH_REPAIR_2"/>
    <property type="match status" value="1"/>
</dbReference>
<dbReference type="PANTHER" id="PTHR11361:SF34">
    <property type="entry name" value="DNA MISMATCH REPAIR PROTEIN MSH1, MITOCHONDRIAL"/>
    <property type="match status" value="1"/>
</dbReference>
<evidence type="ECO:0000313" key="13">
    <source>
        <dbReference type="Proteomes" id="UP000320948"/>
    </source>
</evidence>
<dbReference type="Pfam" id="PF05190">
    <property type="entry name" value="MutS_IV"/>
    <property type="match status" value="1"/>
</dbReference>
<dbReference type="InterPro" id="IPR007860">
    <property type="entry name" value="DNA_mmatch_repair_MutS_con_dom"/>
</dbReference>
<dbReference type="SUPFAM" id="SSF52540">
    <property type="entry name" value="P-loop containing nucleoside triphosphate hydrolases"/>
    <property type="match status" value="1"/>
</dbReference>
<dbReference type="Gene3D" id="3.30.420.110">
    <property type="entry name" value="MutS, connector domain"/>
    <property type="match status" value="1"/>
</dbReference>
<feature type="binding site" evidence="9">
    <location>
        <begin position="621"/>
        <end position="628"/>
    </location>
    <ligand>
        <name>ATP</name>
        <dbReference type="ChEBI" id="CHEBI:30616"/>
    </ligand>
</feature>
<accession>A0A6N4RB09</accession>
<dbReference type="NCBIfam" id="TIGR01070">
    <property type="entry name" value="mutS1"/>
    <property type="match status" value="1"/>
</dbReference>
<comment type="similarity">
    <text evidence="1 9 10">Belongs to the DNA mismatch repair MutS family.</text>
</comment>
<dbReference type="Pfam" id="PF01624">
    <property type="entry name" value="MutS_I"/>
    <property type="match status" value="1"/>
</dbReference>
<dbReference type="InterPro" id="IPR000432">
    <property type="entry name" value="DNA_mismatch_repair_MutS_C"/>
</dbReference>
<dbReference type="InterPro" id="IPR045076">
    <property type="entry name" value="MutS"/>
</dbReference>
<dbReference type="SUPFAM" id="SSF55271">
    <property type="entry name" value="DNA repair protein MutS, domain I"/>
    <property type="match status" value="1"/>
</dbReference>
<dbReference type="Gene3D" id="6.10.140.430">
    <property type="match status" value="1"/>
</dbReference>
<evidence type="ECO:0000256" key="1">
    <source>
        <dbReference type="ARBA" id="ARBA00006271"/>
    </source>
</evidence>
<dbReference type="InterPro" id="IPR017261">
    <property type="entry name" value="DNA_mismatch_repair_MutS/MSH"/>
</dbReference>
<dbReference type="InterPro" id="IPR007695">
    <property type="entry name" value="DNA_mismatch_repair_MutS-lik_N"/>
</dbReference>
<dbReference type="GO" id="GO:0003684">
    <property type="term" value="F:damaged DNA binding"/>
    <property type="evidence" value="ECO:0007669"/>
    <property type="project" value="UniProtKB-UniRule"/>
</dbReference>
<keyword evidence="3 9" id="KW-0547">Nucleotide-binding</keyword>
<sequence>MAVKETSAVKVSPVMQQYAAARAQYPNAIIMCRMGDFYEMLGDDAVLAAEALQITLTRRRSAREGDEGIPMCGVPYHAAEGYIGKLLQSGFKVALVEQMETPEEAKKARGSSAIVRRDVVRLYTPGTLTEEAYLGTNAAQYLVAVANDKGGREGAVSWLDMSTGDVGVRVVTDATVGSVLAALPIGEIVAGETVPDAWMTGVPRRLVSVEKGLFAQTTAEAAVKRAYGVSDVSGLGLPNAAGLLAVGALIGYAELTQVGKLPTLRMPNVVSGRSRMQIDPSTRKNLELTESLGGRRADSLLGVLDRCVTGAGARLMARWVAEPLMDVNEITRRQDAVASLQNSRQRMQVRELLKQTGDVARCVSRLLLGRGGPRDLGVLRGTGSVIPEIQNALQGCEGLLKAQSEGLSGLEELTALLERGLAEEPLPALVRDGGFIATGYDRDLDSYRVLVTDGNRLLQELEERESASGVPLKLRYNQVWGYYLEITKQHESKVPSHWLHRQTTTSTHRYSTPELMSLERELGSAGAKAQKREEELLAELVEAVKKAIYALLSASEALATLDALASLADVAARHLWTRPVVDDSRAFHIEAGMHPVVATKVAEFVPNSCELTDGQMWLLTGPNMAGKSTFLRQNALLCILAQMGSFVPAKAAHIGVADAVFSRIGAADDLAAGQSTFMVEMVETAQILNRATTRSVVILDELGRGTATYDGLAIAWACVEDVVSRIGCRTLFATHYHELTALEAQLDNVSCWQVAVREWKGEIVFLHEVKRGAAAGSYGVQVAKLAGVPKQVVSRADSLLDGFLKVARNKGVVRVDELSLFSAPVAAPVVTIRTDVEDRLKELDVDGLSAREALEELYKLRGMVH</sequence>
<dbReference type="GO" id="GO:0006298">
    <property type="term" value="P:mismatch repair"/>
    <property type="evidence" value="ECO:0007669"/>
    <property type="project" value="UniProtKB-UniRule"/>
</dbReference>
<dbReference type="GO" id="GO:0005524">
    <property type="term" value="F:ATP binding"/>
    <property type="evidence" value="ECO:0007669"/>
    <property type="project" value="UniProtKB-UniRule"/>
</dbReference>
<proteinExistence type="inferred from homology"/>
<dbReference type="GO" id="GO:0030983">
    <property type="term" value="F:mismatched DNA binding"/>
    <property type="evidence" value="ECO:0007669"/>
    <property type="project" value="InterPro"/>
</dbReference>
<evidence type="ECO:0000256" key="7">
    <source>
        <dbReference type="ARBA" id="ARBA00023204"/>
    </source>
</evidence>
<keyword evidence="4 9" id="KW-0227">DNA damage</keyword>
<dbReference type="InterPro" id="IPR027417">
    <property type="entry name" value="P-loop_NTPase"/>
</dbReference>
<evidence type="ECO:0000256" key="2">
    <source>
        <dbReference type="ARBA" id="ARBA00021982"/>
    </source>
</evidence>
<dbReference type="PANTHER" id="PTHR11361">
    <property type="entry name" value="DNA MISMATCH REPAIR PROTEIN MUTS FAMILY MEMBER"/>
    <property type="match status" value="1"/>
</dbReference>
<dbReference type="InterPro" id="IPR007696">
    <property type="entry name" value="DNA_mismatch_repair_MutS_core"/>
</dbReference>
<dbReference type="Gene3D" id="3.40.1170.10">
    <property type="entry name" value="DNA repair protein MutS, domain I"/>
    <property type="match status" value="1"/>
</dbReference>
<evidence type="ECO:0000256" key="5">
    <source>
        <dbReference type="ARBA" id="ARBA00022840"/>
    </source>
</evidence>
<feature type="domain" description="DNA mismatch repair proteins mutS family" evidence="11">
    <location>
        <begin position="695"/>
        <end position="711"/>
    </location>
</feature>
<dbReference type="HAMAP" id="MF_00096">
    <property type="entry name" value="MutS"/>
    <property type="match status" value="1"/>
</dbReference>
<keyword evidence="7 9" id="KW-0234">DNA repair</keyword>
<keyword evidence="6 9" id="KW-0238">DNA-binding</keyword>
<dbReference type="AlphaFoldDB" id="A0A6N4RB09"/>
<dbReference type="Pfam" id="PF00488">
    <property type="entry name" value="MutS_V"/>
    <property type="match status" value="1"/>
</dbReference>
<dbReference type="InterPro" id="IPR036187">
    <property type="entry name" value="DNA_mismatch_repair_MutS_sf"/>
</dbReference>
<gene>
    <name evidence="9 12" type="primary">mutS</name>
    <name evidence="12" type="ORF">DI628_05435</name>
</gene>
<protein>
    <recommendedName>
        <fullName evidence="2 9">DNA mismatch repair protein MutS</fullName>
    </recommendedName>
</protein>
<dbReference type="SMART" id="SM00534">
    <property type="entry name" value="MUTSac"/>
    <property type="match status" value="1"/>
</dbReference>
<keyword evidence="5 9" id="KW-0067">ATP-binding</keyword>
<dbReference type="PIRSF" id="PIRSF037677">
    <property type="entry name" value="DNA_mis_repair_Msh6"/>
    <property type="match status" value="1"/>
</dbReference>
<dbReference type="SUPFAM" id="SSF48334">
    <property type="entry name" value="DNA repair protein MutS, domain III"/>
    <property type="match status" value="1"/>
</dbReference>
<evidence type="ECO:0000259" key="11">
    <source>
        <dbReference type="PROSITE" id="PS00486"/>
    </source>
</evidence>
<evidence type="ECO:0000256" key="8">
    <source>
        <dbReference type="ARBA" id="ARBA00024647"/>
    </source>
</evidence>
<dbReference type="Pfam" id="PF05192">
    <property type="entry name" value="MutS_III"/>
    <property type="match status" value="1"/>
</dbReference>
<dbReference type="InterPro" id="IPR016151">
    <property type="entry name" value="DNA_mismatch_repair_MutS_N"/>
</dbReference>
<dbReference type="Pfam" id="PF05188">
    <property type="entry name" value="MutS_II"/>
    <property type="match status" value="1"/>
</dbReference>
<name>A0A6N4RB09_BLAVI</name>
<dbReference type="CDD" id="cd03284">
    <property type="entry name" value="ABC_MutS1"/>
    <property type="match status" value="1"/>
</dbReference>
<dbReference type="NCBIfam" id="NF003810">
    <property type="entry name" value="PRK05399.1"/>
    <property type="match status" value="1"/>
</dbReference>
<dbReference type="GO" id="GO:0005829">
    <property type="term" value="C:cytosol"/>
    <property type="evidence" value="ECO:0007669"/>
    <property type="project" value="TreeGrafter"/>
</dbReference>
<comment type="function">
    <text evidence="8 9">This protein is involved in the repair of mismatches in DNA. It is possible that it carries out the mismatch recognition step. This protein has a weak ATPase activity.</text>
</comment>
<dbReference type="GO" id="GO:0140664">
    <property type="term" value="F:ATP-dependent DNA damage sensor activity"/>
    <property type="evidence" value="ECO:0007669"/>
    <property type="project" value="InterPro"/>
</dbReference>
<dbReference type="SUPFAM" id="SSF53150">
    <property type="entry name" value="DNA repair protein MutS, domain II"/>
    <property type="match status" value="1"/>
</dbReference>
<evidence type="ECO:0000256" key="6">
    <source>
        <dbReference type="ARBA" id="ARBA00023125"/>
    </source>
</evidence>
<reference evidence="12 13" key="1">
    <citation type="journal article" date="2017" name="Nat. Commun.">
        <title>In situ click chemistry generation of cyclooxygenase-2 inhibitors.</title>
        <authorList>
            <person name="Bhardwaj A."/>
            <person name="Kaur J."/>
            <person name="Wuest M."/>
            <person name="Wuest F."/>
        </authorList>
    </citation>
    <scope>NUCLEOTIDE SEQUENCE [LARGE SCALE GENOMIC DNA]</scope>
    <source>
        <strain evidence="12">S2_018_000_R2_106</strain>
    </source>
</reference>
<evidence type="ECO:0000256" key="3">
    <source>
        <dbReference type="ARBA" id="ARBA00022741"/>
    </source>
</evidence>
<evidence type="ECO:0000256" key="10">
    <source>
        <dbReference type="RuleBase" id="RU003756"/>
    </source>
</evidence>
<evidence type="ECO:0000256" key="9">
    <source>
        <dbReference type="HAMAP-Rule" id="MF_00096"/>
    </source>
</evidence>
<evidence type="ECO:0000256" key="4">
    <source>
        <dbReference type="ARBA" id="ARBA00022763"/>
    </source>
</evidence>
<dbReference type="SMART" id="SM00533">
    <property type="entry name" value="MUTSd"/>
    <property type="match status" value="1"/>
</dbReference>
<dbReference type="Gene3D" id="3.40.50.300">
    <property type="entry name" value="P-loop containing nucleotide triphosphate hydrolases"/>
    <property type="match status" value="1"/>
</dbReference>
<dbReference type="EMBL" id="VAFM01000001">
    <property type="protein sequence ID" value="TKW62061.1"/>
    <property type="molecule type" value="Genomic_DNA"/>
</dbReference>
<dbReference type="Proteomes" id="UP000320948">
    <property type="component" value="Unassembled WGS sequence"/>
</dbReference>
<dbReference type="InterPro" id="IPR007861">
    <property type="entry name" value="DNA_mismatch_repair_MutS_clamp"/>
</dbReference>
<dbReference type="InterPro" id="IPR005748">
    <property type="entry name" value="DNA_mismatch_repair_MutS"/>
</dbReference>
<dbReference type="Gene3D" id="1.10.1420.10">
    <property type="match status" value="2"/>
</dbReference>
<evidence type="ECO:0000313" key="12">
    <source>
        <dbReference type="EMBL" id="TKW62061.1"/>
    </source>
</evidence>
<organism evidence="12 13">
    <name type="scientific">Blastochloris viridis</name>
    <name type="common">Rhodopseudomonas viridis</name>
    <dbReference type="NCBI Taxonomy" id="1079"/>
    <lineage>
        <taxon>Bacteria</taxon>
        <taxon>Pseudomonadati</taxon>
        <taxon>Pseudomonadota</taxon>
        <taxon>Alphaproteobacteria</taxon>
        <taxon>Hyphomicrobiales</taxon>
        <taxon>Blastochloridaceae</taxon>
        <taxon>Blastochloris</taxon>
    </lineage>
</organism>
<comment type="caution">
    <text evidence="12">The sequence shown here is derived from an EMBL/GenBank/DDBJ whole genome shotgun (WGS) entry which is preliminary data.</text>
</comment>